<dbReference type="VEuPathDB" id="TriTrypDB:TcCLB.506757.150"/>
<dbReference type="VEuPathDB" id="TriTrypDB:TcYC6_0158440"/>
<feature type="compositionally biased region" description="Polar residues" evidence="1">
    <location>
        <begin position="282"/>
        <end position="291"/>
    </location>
</feature>
<feature type="region of interest" description="Disordered" evidence="1">
    <location>
        <begin position="105"/>
        <end position="336"/>
    </location>
</feature>
<dbReference type="VEuPathDB" id="TriTrypDB:C3747_38g188"/>
<feature type="compositionally biased region" description="Polar residues" evidence="1">
    <location>
        <begin position="205"/>
        <end position="221"/>
    </location>
</feature>
<dbReference type="VEuPathDB" id="TriTrypDB:TcG_12806"/>
<dbReference type="VEuPathDB" id="TriTrypDB:ECC02_007292"/>
<comment type="caution">
    <text evidence="3">The sequence shown here is derived from an EMBL/GenBank/DDBJ whole genome shotgun (WGS) entry which is preliminary data.</text>
</comment>
<name>A0A2V2X689_TRYCR</name>
<evidence type="ECO:0000256" key="2">
    <source>
        <dbReference type="SAM" id="Phobius"/>
    </source>
</evidence>
<feature type="compositionally biased region" description="Polar residues" evidence="1">
    <location>
        <begin position="181"/>
        <end position="196"/>
    </location>
</feature>
<evidence type="ECO:0000313" key="3">
    <source>
        <dbReference type="EMBL" id="PWV14224.1"/>
    </source>
</evidence>
<keyword evidence="2" id="KW-1133">Transmembrane helix</keyword>
<feature type="compositionally biased region" description="Polar residues" evidence="1">
    <location>
        <begin position="231"/>
        <end position="244"/>
    </location>
</feature>
<dbReference type="VEuPathDB" id="TriTrypDB:TcCL_ESM09120"/>
<reference evidence="3 4" key="1">
    <citation type="journal article" date="2018" name="Microb. Genom.">
        <title>Expanding an expanded genome: long-read sequencing of Trypanosoma cruzi.</title>
        <authorList>
            <person name="Berna L."/>
            <person name="Rodriguez M."/>
            <person name="Chiribao M.L."/>
            <person name="Parodi-Talice A."/>
            <person name="Pita S."/>
            <person name="Rijo G."/>
            <person name="Alvarez-Valin F."/>
            <person name="Robello C."/>
        </authorList>
    </citation>
    <scope>NUCLEOTIDE SEQUENCE [LARGE SCALE GENOMIC DNA]</scope>
    <source>
        <strain evidence="3 4">TCC</strain>
    </source>
</reference>
<accession>A0A2V2X689</accession>
<keyword evidence="2" id="KW-0812">Transmembrane</keyword>
<feature type="transmembrane region" description="Helical" evidence="2">
    <location>
        <begin position="83"/>
        <end position="101"/>
    </location>
</feature>
<dbReference type="VEuPathDB" id="TriTrypDB:C4B63_50g101"/>
<evidence type="ECO:0000256" key="1">
    <source>
        <dbReference type="SAM" id="MobiDB-lite"/>
    </source>
</evidence>
<protein>
    <submittedName>
        <fullName evidence="3">Mucin-associated surface protein (MASP)</fullName>
    </submittedName>
</protein>
<dbReference type="AlphaFoldDB" id="A0A2V2X689"/>
<dbReference type="EMBL" id="PRFC01000038">
    <property type="protein sequence ID" value="PWV14224.1"/>
    <property type="molecule type" value="Genomic_DNA"/>
</dbReference>
<organism evidence="3 4">
    <name type="scientific">Trypanosoma cruzi</name>
    <dbReference type="NCBI Taxonomy" id="5693"/>
    <lineage>
        <taxon>Eukaryota</taxon>
        <taxon>Discoba</taxon>
        <taxon>Euglenozoa</taxon>
        <taxon>Kinetoplastea</taxon>
        <taxon>Metakinetoplastina</taxon>
        <taxon>Trypanosomatida</taxon>
        <taxon>Trypanosomatidae</taxon>
        <taxon>Trypanosoma</taxon>
        <taxon>Schizotrypanum</taxon>
    </lineage>
</organism>
<dbReference type="VEuPathDB" id="TriTrypDB:Tc_MARK_6756"/>
<dbReference type="VEuPathDB" id="TriTrypDB:TcCLB.508245.40"/>
<dbReference type="VEuPathDB" id="TriTrypDB:TCDM_13260"/>
<feature type="compositionally biased region" description="Low complexity" evidence="1">
    <location>
        <begin position="306"/>
        <end position="332"/>
    </location>
</feature>
<keyword evidence="2" id="KW-0472">Membrane</keyword>
<gene>
    <name evidence="3" type="ORF">C3747_38g188</name>
</gene>
<proteinExistence type="predicted"/>
<dbReference type="Proteomes" id="UP000246078">
    <property type="component" value="Unassembled WGS sequence"/>
</dbReference>
<feature type="transmembrane region" description="Helical" evidence="2">
    <location>
        <begin position="12"/>
        <end position="29"/>
    </location>
</feature>
<sequence>MNFSNCFREPCRTLYCALCFFSAFLAFCLRVGVRVLLFVTCPVSGCVTFIFFFLRFCVGGELFCAEGCTQVTGVMAMKMTGRVLLVCALCVLWCGAGGGFANDEKSGPGNRAELPLASQGPETAPQDSQGSQNRAPGEEENLTSVLGEEADGDDVDREKKAEEEEITERQGSEGGTAAVGSDSSETNLSDSEQETGQPIVPAGSISPSNSQESNANLTQTEVEGKKEPDKNTTTVEGALTTVNGEHTLPAGIAEGNLPPPTEDSVDSREQDGEEATSEGKKNASSPETAATPQRDREKGSEGTGGDTKATIVTANTTDTTSTQNSDSDSSTAVSHTTSPLLLLLVACAAAVVAA</sequence>
<dbReference type="VEuPathDB" id="TriTrypDB:BCY84_07384"/>
<dbReference type="VEuPathDB" id="TriTrypDB:TcBrA4_0173130"/>
<feature type="transmembrane region" description="Helical" evidence="2">
    <location>
        <begin position="35"/>
        <end position="54"/>
    </location>
</feature>
<feature type="compositionally biased region" description="Basic and acidic residues" evidence="1">
    <location>
        <begin position="156"/>
        <end position="171"/>
    </location>
</feature>
<evidence type="ECO:0000313" key="4">
    <source>
        <dbReference type="Proteomes" id="UP000246078"/>
    </source>
</evidence>
<feature type="compositionally biased region" description="Polar residues" evidence="1">
    <location>
        <begin position="125"/>
        <end position="134"/>
    </location>
</feature>
<dbReference type="VEuPathDB" id="TriTrypDB:TCSYLVIO_006689"/>